<name>A0A0E9VAE3_ANGAN</name>
<dbReference type="EMBL" id="GBXM01033586">
    <property type="protein sequence ID" value="JAH74991.1"/>
    <property type="molecule type" value="Transcribed_RNA"/>
</dbReference>
<evidence type="ECO:0000313" key="1">
    <source>
        <dbReference type="EMBL" id="JAH74991.1"/>
    </source>
</evidence>
<accession>A0A0E9VAE3</accession>
<reference evidence="1" key="1">
    <citation type="submission" date="2014-11" db="EMBL/GenBank/DDBJ databases">
        <authorList>
            <person name="Amaro Gonzalez C."/>
        </authorList>
    </citation>
    <scope>NUCLEOTIDE SEQUENCE</scope>
</reference>
<sequence>MASIVVRLNGLFSSLCHVMLCNLPLIV</sequence>
<protein>
    <submittedName>
        <fullName evidence="1">Uncharacterized protein</fullName>
    </submittedName>
</protein>
<dbReference type="AlphaFoldDB" id="A0A0E9VAE3"/>
<reference evidence="1" key="2">
    <citation type="journal article" date="2015" name="Fish Shellfish Immunol.">
        <title>Early steps in the European eel (Anguilla anguilla)-Vibrio vulnificus interaction in the gills: Role of the RtxA13 toxin.</title>
        <authorList>
            <person name="Callol A."/>
            <person name="Pajuelo D."/>
            <person name="Ebbesson L."/>
            <person name="Teles M."/>
            <person name="MacKenzie S."/>
            <person name="Amaro C."/>
        </authorList>
    </citation>
    <scope>NUCLEOTIDE SEQUENCE</scope>
</reference>
<proteinExistence type="predicted"/>
<organism evidence="1">
    <name type="scientific">Anguilla anguilla</name>
    <name type="common">European freshwater eel</name>
    <name type="synonym">Muraena anguilla</name>
    <dbReference type="NCBI Taxonomy" id="7936"/>
    <lineage>
        <taxon>Eukaryota</taxon>
        <taxon>Metazoa</taxon>
        <taxon>Chordata</taxon>
        <taxon>Craniata</taxon>
        <taxon>Vertebrata</taxon>
        <taxon>Euteleostomi</taxon>
        <taxon>Actinopterygii</taxon>
        <taxon>Neopterygii</taxon>
        <taxon>Teleostei</taxon>
        <taxon>Anguilliformes</taxon>
        <taxon>Anguillidae</taxon>
        <taxon>Anguilla</taxon>
    </lineage>
</organism>